<evidence type="ECO:0008006" key="5">
    <source>
        <dbReference type="Google" id="ProtNLM"/>
    </source>
</evidence>
<feature type="compositionally biased region" description="Pro residues" evidence="2">
    <location>
        <begin position="37"/>
        <end position="52"/>
    </location>
</feature>
<feature type="compositionally biased region" description="Polar residues" evidence="2">
    <location>
        <begin position="790"/>
        <end position="799"/>
    </location>
</feature>
<protein>
    <recommendedName>
        <fullName evidence="5">GRIP domain-containing protein</fullName>
    </recommendedName>
</protein>
<feature type="compositionally biased region" description="Low complexity" evidence="2">
    <location>
        <begin position="770"/>
        <end position="782"/>
    </location>
</feature>
<keyword evidence="4" id="KW-1185">Reference proteome</keyword>
<dbReference type="Proteomes" id="UP000762676">
    <property type="component" value="Unassembled WGS sequence"/>
</dbReference>
<comment type="caution">
    <text evidence="3">The sequence shown here is derived from an EMBL/GenBank/DDBJ whole genome shotgun (WGS) entry which is preliminary data.</text>
</comment>
<feature type="coiled-coil region" evidence="1">
    <location>
        <begin position="1091"/>
        <end position="1118"/>
    </location>
</feature>
<feature type="compositionally biased region" description="Low complexity" evidence="2">
    <location>
        <begin position="903"/>
        <end position="921"/>
    </location>
</feature>
<evidence type="ECO:0000313" key="4">
    <source>
        <dbReference type="Proteomes" id="UP000762676"/>
    </source>
</evidence>
<gene>
    <name evidence="3" type="ORF">ElyMa_001029500</name>
</gene>
<evidence type="ECO:0000313" key="3">
    <source>
        <dbReference type="EMBL" id="GFR98838.1"/>
    </source>
</evidence>
<organism evidence="3 4">
    <name type="scientific">Elysia marginata</name>
    <dbReference type="NCBI Taxonomy" id="1093978"/>
    <lineage>
        <taxon>Eukaryota</taxon>
        <taxon>Metazoa</taxon>
        <taxon>Spiralia</taxon>
        <taxon>Lophotrochozoa</taxon>
        <taxon>Mollusca</taxon>
        <taxon>Gastropoda</taxon>
        <taxon>Heterobranchia</taxon>
        <taxon>Euthyneura</taxon>
        <taxon>Panpulmonata</taxon>
        <taxon>Sacoglossa</taxon>
        <taxon>Placobranchoidea</taxon>
        <taxon>Plakobranchidae</taxon>
        <taxon>Elysia</taxon>
    </lineage>
</organism>
<feature type="compositionally biased region" description="Basic and acidic residues" evidence="2">
    <location>
        <begin position="447"/>
        <end position="461"/>
    </location>
</feature>
<feature type="compositionally biased region" description="Low complexity" evidence="2">
    <location>
        <begin position="69"/>
        <end position="93"/>
    </location>
</feature>
<name>A0AAV4HP39_9GAST</name>
<feature type="region of interest" description="Disordered" evidence="2">
    <location>
        <begin position="770"/>
        <end position="929"/>
    </location>
</feature>
<feature type="region of interest" description="Disordered" evidence="2">
    <location>
        <begin position="1"/>
        <end position="54"/>
    </location>
</feature>
<evidence type="ECO:0000256" key="2">
    <source>
        <dbReference type="SAM" id="MobiDB-lite"/>
    </source>
</evidence>
<feature type="compositionally biased region" description="Polar residues" evidence="2">
    <location>
        <begin position="137"/>
        <end position="154"/>
    </location>
</feature>
<dbReference type="EMBL" id="BMAT01002092">
    <property type="protein sequence ID" value="GFR98838.1"/>
    <property type="molecule type" value="Genomic_DNA"/>
</dbReference>
<evidence type="ECO:0000256" key="1">
    <source>
        <dbReference type="SAM" id="Coils"/>
    </source>
</evidence>
<feature type="compositionally biased region" description="Polar residues" evidence="2">
    <location>
        <begin position="547"/>
        <end position="568"/>
    </location>
</feature>
<feature type="coiled-coil region" evidence="1">
    <location>
        <begin position="1020"/>
        <end position="1054"/>
    </location>
</feature>
<accession>A0AAV4HP39</accession>
<feature type="region of interest" description="Disordered" evidence="2">
    <location>
        <begin position="179"/>
        <end position="202"/>
    </location>
</feature>
<feature type="region of interest" description="Disordered" evidence="2">
    <location>
        <begin position="415"/>
        <end position="598"/>
    </location>
</feature>
<keyword evidence="1" id="KW-0175">Coiled coil</keyword>
<sequence>MEISDICENIDLSPSPSPLPQQSPRLAAACGVHRGSSPPPPHPLHRPAPPARPETLHLDLAVATPLAVSPDSVGCGSDSGSSGYRGSSDSTLPSLPPSSIPVTCATSANREEEEEVVEDRGRPIVSCVEQGVPLSHGQGNYSRASGQSNTQSPRSAERRLQFGLSKRWPTLDSSELSFEEPDTCYPTHDVTSSTASLQPSYGKEVHNNSGLNRILLRSVSTNSALLLSDTFPSFPFKRNSFDTGFYDLLENNLAVKDFSYTRRKSVSLPCLRDEDFSTLDQIYGWTAILSYLSHCRRNSSGQTIPDDPADDRSFPTKVRPKLKHFRDFAGFRESITEEDSLETEDGTASSTLQIDTREYNLQGCLVFEDSNRTLTKINKPLPNLSQDNTNNHTERDAIFFSANNELRSKPVEEACHRAERKMKRSNSEGRTRARARFSSDVDSPGYADKRLSDSEGSDTHSQHHRGRISLEKKSRSSNGIKSKKPSAINTPAGNAAVPVRQRTSKSKQNKQPETLGTPAPQRKTQQRRILPSVGVTQQKSYSKDINGVNTGRASSTKRPQLTRSLTTSDIDKKTEMAITSDNNKAADLDQTEVKETSETAVNNAVEDDTIVASKDANQRRSIMRVMRRPTEVSDTQIYRMKPSDVRNNRGVWSEAREAEEEEEREVEEEIVIPSVNSRDSSAPSVLPKPSLIPKSIARGTAADNQTEPDGAVVVEAPTLNMTSYTVDAQPGSVVTSAVIHLSSNPVPGGDGEEVTVDNIDATTSYNNNIHNNISNGNSPIPHNGGGDIENNAQTESNGIPNNNNNNNNNDANQPDANTTEHSPDVNILPATPSKSNSEPLLNTDENTDSERNSNSNFRRPKGKTKSKFSASEDHLTDVPRSARKHRSAPTTPAQSNAPVFPKSPAGSDGNSSGAGSNASTSLPPGAPWSKETWTSRKRYEMAHCEHEHFLSSLSSLDQYAKDLRLEKSRSAWKSHAHDHAQCYHTTNGSQEIEHFRTDHHCNRDHGKGDNAIPGPYLTPRQRLEKETRMLKREVAKLIRQNEQKEAEVFALKCQVDGEKKIEESEKDEQIVQLTEKLGRNEKERYLDKEALCKAQEEISDLNDKYTELERQMVEQKAKYDEYLLGMYKKGQEAARFEREQELDYLLANAKNVKKAGVSLTELSRKLFRTEGELARWQALRLSESYNSPRIQTHTTKDVQSQLLKIRNNHHSLLDPTAASEADVTLAFVRDAFFHLLTDPVDREQHMRALLKIFAYPDTHLDRIKTGLADFKNIKMKKVFVDAK</sequence>
<reference evidence="3 4" key="1">
    <citation type="journal article" date="2021" name="Elife">
        <title>Chloroplast acquisition without the gene transfer in kleptoplastic sea slugs, Plakobranchus ocellatus.</title>
        <authorList>
            <person name="Maeda T."/>
            <person name="Takahashi S."/>
            <person name="Yoshida T."/>
            <person name="Shimamura S."/>
            <person name="Takaki Y."/>
            <person name="Nagai Y."/>
            <person name="Toyoda A."/>
            <person name="Suzuki Y."/>
            <person name="Arimoto A."/>
            <person name="Ishii H."/>
            <person name="Satoh N."/>
            <person name="Nishiyama T."/>
            <person name="Hasebe M."/>
            <person name="Maruyama T."/>
            <person name="Minagawa J."/>
            <person name="Obokata J."/>
            <person name="Shigenobu S."/>
        </authorList>
    </citation>
    <scope>NUCLEOTIDE SEQUENCE [LARGE SCALE GENOMIC DNA]</scope>
</reference>
<feature type="compositionally biased region" description="Polar residues" evidence="2">
    <location>
        <begin position="832"/>
        <end position="844"/>
    </location>
</feature>
<feature type="compositionally biased region" description="Polar residues" evidence="2">
    <location>
        <begin position="888"/>
        <end position="897"/>
    </location>
</feature>
<feature type="compositionally biased region" description="Low complexity" evidence="2">
    <location>
        <begin position="800"/>
        <end position="817"/>
    </location>
</feature>
<feature type="region of interest" description="Disordered" evidence="2">
    <location>
        <begin position="68"/>
        <end position="158"/>
    </location>
</feature>
<feature type="compositionally biased region" description="Basic and acidic residues" evidence="2">
    <location>
        <begin position="584"/>
        <end position="597"/>
    </location>
</feature>
<feature type="compositionally biased region" description="Polar residues" evidence="2">
    <location>
        <begin position="189"/>
        <end position="199"/>
    </location>
</feature>
<proteinExistence type="predicted"/>